<gene>
    <name evidence="1" type="primary">fabI</name>
    <name evidence="1" type="ORF">ABVT43_14010</name>
</gene>
<sequence length="261" mass="27917">MNEQGLSSLKGKKGLIVGIANQHSIAWGCAKVLHAAGADIAVTYLNQKAEPYVRPLAETIHAPIIAPLDMSDDSQLNDLFGVITQQWGTLDFVIHAIAFAPLADLHGRVTDSSRDGFLKAMDISCHSFIRVAHMAEPLMAKQGGSLLTLSYYGAEKVVEHYGIMGLCKAALESSVKYLAAELGDKKIRVNALSPGPIATRAASGIEAFEHLISHAIEKAPEHSAINIEQVGHFARFLVSDESQLVTGGTYFIDAGLNIMAA</sequence>
<protein>
    <submittedName>
        <fullName evidence="1">Enoyl-ACP reductase FabI</fullName>
    </submittedName>
</protein>
<keyword evidence="2" id="KW-1185">Reference proteome</keyword>
<dbReference type="Gene3D" id="3.40.50.720">
    <property type="entry name" value="NAD(P)-binding Rossmann-like Domain"/>
    <property type="match status" value="1"/>
</dbReference>
<dbReference type="CDD" id="cd05372">
    <property type="entry name" value="ENR_SDR"/>
    <property type="match status" value="1"/>
</dbReference>
<dbReference type="InterPro" id="IPR036291">
    <property type="entry name" value="NAD(P)-bd_dom_sf"/>
</dbReference>
<dbReference type="PANTHER" id="PTHR43159">
    <property type="entry name" value="ENOYL-[ACYL-CARRIER-PROTEIN] REDUCTASE"/>
    <property type="match status" value="1"/>
</dbReference>
<accession>A0ABV2BWD7</accession>
<evidence type="ECO:0000313" key="1">
    <source>
        <dbReference type="EMBL" id="MET1256251.1"/>
    </source>
</evidence>
<dbReference type="PIRSF" id="PIRSF000094">
    <property type="entry name" value="Enoyl-ACP_rdct"/>
    <property type="match status" value="1"/>
</dbReference>
<dbReference type="Pfam" id="PF13561">
    <property type="entry name" value="adh_short_C2"/>
    <property type="match status" value="1"/>
</dbReference>
<reference evidence="1 2" key="1">
    <citation type="submission" date="2024-06" db="EMBL/GenBank/DDBJ databases">
        <authorList>
            <person name="Li F."/>
        </authorList>
    </citation>
    <scope>NUCLEOTIDE SEQUENCE [LARGE SCALE GENOMIC DNA]</scope>
    <source>
        <strain evidence="1 2">GXAS 311</strain>
    </source>
</reference>
<name>A0ABV2BWD7_9GAMM</name>
<evidence type="ECO:0000313" key="2">
    <source>
        <dbReference type="Proteomes" id="UP001548189"/>
    </source>
</evidence>
<proteinExistence type="predicted"/>
<organism evidence="1 2">
    <name type="scientific">Aliikangiella maris</name>
    <dbReference type="NCBI Taxonomy" id="3162458"/>
    <lineage>
        <taxon>Bacteria</taxon>
        <taxon>Pseudomonadati</taxon>
        <taxon>Pseudomonadota</taxon>
        <taxon>Gammaproteobacteria</taxon>
        <taxon>Oceanospirillales</taxon>
        <taxon>Pleioneaceae</taxon>
        <taxon>Aliikangiella</taxon>
    </lineage>
</organism>
<dbReference type="EMBL" id="JBEVCJ010000019">
    <property type="protein sequence ID" value="MET1256251.1"/>
    <property type="molecule type" value="Genomic_DNA"/>
</dbReference>
<dbReference type="PRINTS" id="PR00081">
    <property type="entry name" value="GDHRDH"/>
</dbReference>
<dbReference type="Gene3D" id="1.10.8.400">
    <property type="entry name" value="Enoyl acyl carrier protein reductase"/>
    <property type="match status" value="1"/>
</dbReference>
<comment type="caution">
    <text evidence="1">The sequence shown here is derived from an EMBL/GenBank/DDBJ whole genome shotgun (WGS) entry which is preliminary data.</text>
</comment>
<dbReference type="SUPFAM" id="SSF51735">
    <property type="entry name" value="NAD(P)-binding Rossmann-fold domains"/>
    <property type="match status" value="1"/>
</dbReference>
<dbReference type="PANTHER" id="PTHR43159:SF2">
    <property type="entry name" value="ENOYL-[ACYL-CARRIER-PROTEIN] REDUCTASE [NADH], CHLOROPLASTIC"/>
    <property type="match status" value="1"/>
</dbReference>
<dbReference type="NCBIfam" id="NF005717">
    <property type="entry name" value="PRK07533.1"/>
    <property type="match status" value="1"/>
</dbReference>
<dbReference type="InterPro" id="IPR014358">
    <property type="entry name" value="Enoyl-ACP_Rdtase_NADH"/>
</dbReference>
<dbReference type="InterPro" id="IPR002347">
    <property type="entry name" value="SDR_fam"/>
</dbReference>
<dbReference type="Proteomes" id="UP001548189">
    <property type="component" value="Unassembled WGS sequence"/>
</dbReference>